<proteinExistence type="predicted"/>
<evidence type="ECO:0000313" key="2">
    <source>
        <dbReference type="EMBL" id="PIL37671.1"/>
    </source>
</evidence>
<feature type="region of interest" description="Disordered" evidence="1">
    <location>
        <begin position="178"/>
        <end position="198"/>
    </location>
</feature>
<feature type="region of interest" description="Disordered" evidence="1">
    <location>
        <begin position="224"/>
        <end position="246"/>
    </location>
</feature>
<name>A0A2G8SV81_9APHY</name>
<organism evidence="2 3">
    <name type="scientific">Ganoderma sinense ZZ0214-1</name>
    <dbReference type="NCBI Taxonomy" id="1077348"/>
    <lineage>
        <taxon>Eukaryota</taxon>
        <taxon>Fungi</taxon>
        <taxon>Dikarya</taxon>
        <taxon>Basidiomycota</taxon>
        <taxon>Agaricomycotina</taxon>
        <taxon>Agaricomycetes</taxon>
        <taxon>Polyporales</taxon>
        <taxon>Polyporaceae</taxon>
        <taxon>Ganoderma</taxon>
    </lineage>
</organism>
<evidence type="ECO:0000256" key="1">
    <source>
        <dbReference type="SAM" id="MobiDB-lite"/>
    </source>
</evidence>
<gene>
    <name evidence="2" type="ORF">GSI_01365</name>
</gene>
<dbReference type="EMBL" id="AYKW01000001">
    <property type="protein sequence ID" value="PIL37671.1"/>
    <property type="molecule type" value="Genomic_DNA"/>
</dbReference>
<evidence type="ECO:0000313" key="3">
    <source>
        <dbReference type="Proteomes" id="UP000230002"/>
    </source>
</evidence>
<dbReference type="AlphaFoldDB" id="A0A2G8SV81"/>
<feature type="region of interest" description="Disordered" evidence="1">
    <location>
        <begin position="306"/>
        <end position="325"/>
    </location>
</feature>
<sequence>MLGPISVLAVPPSPTCLPELPSSTSNILDNPAHDERAIARTTALLEDEEPGGHDEFGGSPTPRTGQKASSPFVKAALPSHLVPWRSGQRRTPARRRPHFTTSSVDRTHLHLSAGCLDSLEHGAAVTMLAASDSESRRLAPPTTSRVRYMHRQAYPWFIIHSIADLACPEQRLWGSGVVNCSPSPRSQRQEGGTRTRPSTGHVCCPWMRNLAFDATCELFSLQSRRSRDQMTARDPPPTVSALSGAHPSHSVLAPLLSSTPALEESPIHRSGEDSAVNFEYDDSHPRLFKLIGINIRRVLGRRSHLQVSDEDAKSPASHVRPQPPVVSDICADRQRARQCLPGGPRPHSVPSV</sequence>
<dbReference type="Proteomes" id="UP000230002">
    <property type="component" value="Unassembled WGS sequence"/>
</dbReference>
<feature type="region of interest" description="Disordered" evidence="1">
    <location>
        <begin position="44"/>
        <end position="70"/>
    </location>
</feature>
<keyword evidence="3" id="KW-1185">Reference proteome</keyword>
<protein>
    <submittedName>
        <fullName evidence="2">Uncharacterized protein</fullName>
    </submittedName>
</protein>
<reference evidence="2 3" key="1">
    <citation type="journal article" date="2015" name="Sci. Rep.">
        <title>Chromosome-level genome map provides insights into diverse defense mechanisms in the medicinal fungus Ganoderma sinense.</title>
        <authorList>
            <person name="Zhu Y."/>
            <person name="Xu J."/>
            <person name="Sun C."/>
            <person name="Zhou S."/>
            <person name="Xu H."/>
            <person name="Nelson D.R."/>
            <person name="Qian J."/>
            <person name="Song J."/>
            <person name="Luo H."/>
            <person name="Xiang L."/>
            <person name="Li Y."/>
            <person name="Xu Z."/>
            <person name="Ji A."/>
            <person name="Wang L."/>
            <person name="Lu S."/>
            <person name="Hayward A."/>
            <person name="Sun W."/>
            <person name="Li X."/>
            <person name="Schwartz D.C."/>
            <person name="Wang Y."/>
            <person name="Chen S."/>
        </authorList>
    </citation>
    <scope>NUCLEOTIDE SEQUENCE [LARGE SCALE GENOMIC DNA]</scope>
    <source>
        <strain evidence="2 3">ZZ0214-1</strain>
    </source>
</reference>
<accession>A0A2G8SV81</accession>
<comment type="caution">
    <text evidence="2">The sequence shown here is derived from an EMBL/GenBank/DDBJ whole genome shotgun (WGS) entry which is preliminary data.</text>
</comment>